<keyword evidence="3" id="KW-0964">Secreted</keyword>
<dbReference type="FunCoup" id="A0A1S3IPU1">
    <property type="interactions" value="824"/>
</dbReference>
<dbReference type="GO" id="GO:0005576">
    <property type="term" value="C:extracellular region"/>
    <property type="evidence" value="ECO:0007669"/>
    <property type="project" value="UniProtKB-SubCell"/>
</dbReference>
<dbReference type="GO" id="GO:0032934">
    <property type="term" value="F:sterol binding"/>
    <property type="evidence" value="ECO:0007669"/>
    <property type="project" value="InterPro"/>
</dbReference>
<comment type="subcellular location">
    <subcellularLocation>
        <location evidence="1">Secreted</location>
    </subcellularLocation>
</comment>
<feature type="signal peptide" evidence="6">
    <location>
        <begin position="1"/>
        <end position="18"/>
    </location>
</feature>
<dbReference type="RefSeq" id="XP_013400078.1">
    <property type="nucleotide sequence ID" value="XM_013544624.2"/>
</dbReference>
<comment type="similarity">
    <text evidence="2">Belongs to the NPC2 family.</text>
</comment>
<evidence type="ECO:0000256" key="3">
    <source>
        <dbReference type="ARBA" id="ARBA00022525"/>
    </source>
</evidence>
<dbReference type="STRING" id="7574.A0A1S3IPU1"/>
<dbReference type="InterPro" id="IPR003172">
    <property type="entry name" value="ML_dom"/>
</dbReference>
<dbReference type="FunFam" id="2.60.40.770:FF:000001">
    <property type="entry name" value="NPC intracellular cholesterol transporter 2"/>
    <property type="match status" value="1"/>
</dbReference>
<evidence type="ECO:0000313" key="8">
    <source>
        <dbReference type="Proteomes" id="UP000085678"/>
    </source>
</evidence>
<dbReference type="OrthoDB" id="6489092at2759"/>
<evidence type="ECO:0000256" key="2">
    <source>
        <dbReference type="ARBA" id="ARBA00006370"/>
    </source>
</evidence>
<dbReference type="Gene3D" id="2.60.40.770">
    <property type="match status" value="1"/>
</dbReference>
<dbReference type="InParanoid" id="A0A1S3IPU1"/>
<dbReference type="InterPro" id="IPR033916">
    <property type="entry name" value="ML_Npc2-like"/>
</dbReference>
<dbReference type="OMA" id="VDIVCVE"/>
<dbReference type="PANTHER" id="PTHR11306">
    <property type="entry name" value="NIEMANN PICK TYPE C2 PROTEIN NPC2-RELATED"/>
    <property type="match status" value="1"/>
</dbReference>
<name>A0A1S3IPU1_LINAN</name>
<dbReference type="AlphaFoldDB" id="A0A1S3IPU1"/>
<keyword evidence="4 6" id="KW-0732">Signal</keyword>
<dbReference type="GeneID" id="106166157"/>
<dbReference type="PANTHER" id="PTHR11306:SF68">
    <property type="entry name" value="NPC INTRACELLULAR CHOLESTEROL TRANSPORTER 2"/>
    <property type="match status" value="1"/>
</dbReference>
<dbReference type="InterPro" id="IPR014756">
    <property type="entry name" value="Ig_E-set"/>
</dbReference>
<dbReference type="SMART" id="SM00737">
    <property type="entry name" value="ML"/>
    <property type="match status" value="1"/>
</dbReference>
<gene>
    <name evidence="9" type="primary">LOC106166157</name>
</gene>
<evidence type="ECO:0000256" key="1">
    <source>
        <dbReference type="ARBA" id="ARBA00004613"/>
    </source>
</evidence>
<evidence type="ECO:0000256" key="6">
    <source>
        <dbReference type="SAM" id="SignalP"/>
    </source>
</evidence>
<reference evidence="9" key="1">
    <citation type="submission" date="2025-08" db="UniProtKB">
        <authorList>
            <consortium name="RefSeq"/>
        </authorList>
    </citation>
    <scope>IDENTIFICATION</scope>
    <source>
        <tissue evidence="9">Gonads</tissue>
    </source>
</reference>
<organism evidence="8 9">
    <name type="scientific">Lingula anatina</name>
    <name type="common">Brachiopod</name>
    <name type="synonym">Lingula unguis</name>
    <dbReference type="NCBI Taxonomy" id="7574"/>
    <lineage>
        <taxon>Eukaryota</taxon>
        <taxon>Metazoa</taxon>
        <taxon>Spiralia</taxon>
        <taxon>Lophotrochozoa</taxon>
        <taxon>Brachiopoda</taxon>
        <taxon>Linguliformea</taxon>
        <taxon>Lingulata</taxon>
        <taxon>Lingulida</taxon>
        <taxon>Linguloidea</taxon>
        <taxon>Lingulidae</taxon>
        <taxon>Lingula</taxon>
    </lineage>
</organism>
<dbReference type="Proteomes" id="UP000085678">
    <property type="component" value="Unplaced"/>
</dbReference>
<keyword evidence="8" id="KW-1185">Reference proteome</keyword>
<accession>A0A1S3IPU1</accession>
<dbReference type="KEGG" id="lak:106166157"/>
<keyword evidence="5" id="KW-1015">Disulfide bond</keyword>
<evidence type="ECO:0000313" key="9">
    <source>
        <dbReference type="RefSeq" id="XP_013400078.1"/>
    </source>
</evidence>
<dbReference type="InterPro" id="IPR039670">
    <property type="entry name" value="NPC2-like"/>
</dbReference>
<protein>
    <submittedName>
        <fullName evidence="9">Epididymal secretory protein E1</fullName>
    </submittedName>
</protein>
<dbReference type="CDD" id="cd00916">
    <property type="entry name" value="Npc2_like"/>
    <property type="match status" value="1"/>
</dbReference>
<sequence>MCRPFVFLVCCLATSSLAMNVKFKDCGSAVGKISTVDVEPCKKEPCTLVRGTNATVTVAFKANEAATKLTASVHGIVAGVPVPFQVPVSNGCAPSGVACPTKTGQDYNYSTYVPVLKIYPKISVVVKWELKDQNGKDMFCFVIPAVIS</sequence>
<feature type="chain" id="PRO_5010284482" evidence="6">
    <location>
        <begin position="19"/>
        <end position="148"/>
    </location>
</feature>
<evidence type="ECO:0000256" key="5">
    <source>
        <dbReference type="ARBA" id="ARBA00023157"/>
    </source>
</evidence>
<proteinExistence type="inferred from homology"/>
<feature type="domain" description="MD-2-related lipid-recognition" evidence="7">
    <location>
        <begin position="23"/>
        <end position="145"/>
    </location>
</feature>
<evidence type="ECO:0000256" key="4">
    <source>
        <dbReference type="ARBA" id="ARBA00022729"/>
    </source>
</evidence>
<dbReference type="SUPFAM" id="SSF81296">
    <property type="entry name" value="E set domains"/>
    <property type="match status" value="1"/>
</dbReference>
<dbReference type="Pfam" id="PF02221">
    <property type="entry name" value="E1_DerP2_DerF2"/>
    <property type="match status" value="1"/>
</dbReference>
<dbReference type="GO" id="GO:0032367">
    <property type="term" value="P:intracellular cholesterol transport"/>
    <property type="evidence" value="ECO:0007669"/>
    <property type="project" value="InterPro"/>
</dbReference>
<evidence type="ECO:0000259" key="7">
    <source>
        <dbReference type="SMART" id="SM00737"/>
    </source>
</evidence>